<evidence type="ECO:0000256" key="4">
    <source>
        <dbReference type="ARBA" id="ARBA00023030"/>
    </source>
</evidence>
<accession>S4RMA2</accession>
<dbReference type="PROSITE" id="PS00250">
    <property type="entry name" value="TGF_BETA_1"/>
    <property type="match status" value="1"/>
</dbReference>
<keyword evidence="3" id="KW-0964">Secreted</keyword>
<name>S4RMA2_PETMA</name>
<dbReference type="InterPro" id="IPR017948">
    <property type="entry name" value="TGFb_CS"/>
</dbReference>
<dbReference type="GeneTree" id="ENSGT00940000156279"/>
<dbReference type="InterPro" id="IPR001839">
    <property type="entry name" value="TGF-b_C"/>
</dbReference>
<reference evidence="9" key="2">
    <citation type="submission" date="2025-09" db="UniProtKB">
        <authorList>
            <consortium name="Ensembl"/>
        </authorList>
    </citation>
    <scope>IDENTIFICATION</scope>
</reference>
<dbReference type="InterPro" id="IPR015615">
    <property type="entry name" value="TGF-beta-rel"/>
</dbReference>
<comment type="subcellular location">
    <subcellularLocation>
        <location evidence="1">Secreted</location>
    </subcellularLocation>
</comment>
<keyword evidence="5" id="KW-1015">Disulfide bond</keyword>
<reference evidence="9" key="1">
    <citation type="submission" date="2025-08" db="UniProtKB">
        <authorList>
            <consortium name="Ensembl"/>
        </authorList>
    </citation>
    <scope>IDENTIFICATION</scope>
</reference>
<dbReference type="AlphaFoldDB" id="S4RMA2"/>
<dbReference type="InterPro" id="IPR029034">
    <property type="entry name" value="Cystine-knot_cytokine"/>
</dbReference>
<dbReference type="PANTHER" id="PTHR11848:SF307">
    <property type="entry name" value="BONE MORPHOGENETIC PROTEIN 10"/>
    <property type="match status" value="1"/>
</dbReference>
<feature type="domain" description="TGF-beta family profile" evidence="8">
    <location>
        <begin position="292"/>
        <end position="404"/>
    </location>
</feature>
<evidence type="ECO:0000256" key="3">
    <source>
        <dbReference type="ARBA" id="ARBA00022525"/>
    </source>
</evidence>
<dbReference type="Ensembl" id="ENSPMAT00000006367.1">
    <property type="protein sequence ID" value="ENSPMAP00000006338.1"/>
    <property type="gene ID" value="ENSPMAG00000005753.1"/>
</dbReference>
<dbReference type="GO" id="GO:0005125">
    <property type="term" value="F:cytokine activity"/>
    <property type="evidence" value="ECO:0007669"/>
    <property type="project" value="TreeGrafter"/>
</dbReference>
<protein>
    <submittedName>
        <fullName evidence="9">Bone morphogenetic protein 10, like</fullName>
    </submittedName>
</protein>
<evidence type="ECO:0000313" key="9">
    <source>
        <dbReference type="Ensembl" id="ENSPMAP00000006338.1"/>
    </source>
</evidence>
<keyword evidence="4 6" id="KW-0339">Growth factor</keyword>
<dbReference type="PANTHER" id="PTHR11848">
    <property type="entry name" value="TGF-BETA FAMILY"/>
    <property type="match status" value="1"/>
</dbReference>
<dbReference type="PRINTS" id="PR00669">
    <property type="entry name" value="INHIBINA"/>
</dbReference>
<dbReference type="InterPro" id="IPR001111">
    <property type="entry name" value="TGF-b_propeptide"/>
</dbReference>
<feature type="region of interest" description="Disordered" evidence="7">
    <location>
        <begin position="196"/>
        <end position="223"/>
    </location>
</feature>
<dbReference type="GO" id="GO:0008083">
    <property type="term" value="F:growth factor activity"/>
    <property type="evidence" value="ECO:0007669"/>
    <property type="project" value="UniProtKB-KW"/>
</dbReference>
<dbReference type="Pfam" id="PF00019">
    <property type="entry name" value="TGF_beta"/>
    <property type="match status" value="1"/>
</dbReference>
<dbReference type="HOGENOM" id="CLU_020515_2_0_1"/>
<sequence length="404" mass="45025">MASIVESMKEEFLRSLNLSGIPLHEPSSSEPPPQFMVDLYNRFANDRSSMPSSNIVRSFKNEAAMQTFKRRQTQNRPALFVLFILNVQISLNVQITHSDHRLLPEHAKPLQRSVSVYEVCDEEEEEGSPVSGRTVLSFLASRTVVGRGGGGDEDAAAGGGGAWETFDITSTVQRWARTGKSTHRLEVHIETLEEARYRRSSDGQGDGVGATAASEPQPGEPLLVVFSDDRSRGRATQRQAELDEMIDHEREEPLLLQEVLGAGEAAAHGLGDVVEEVLNVRQNILSYETLSRYRRHAKRNYCKRTPLFVSFKEIGWDSWIIAPPGYDAYECTGQCIFPLTDHLSPTKHAIVKTLMHLAHPDKVAKACCVPTKLDSISILYRDEAGVVTYKYKYEGMVVSECGCR</sequence>
<evidence type="ECO:0000256" key="2">
    <source>
        <dbReference type="ARBA" id="ARBA00006656"/>
    </source>
</evidence>
<dbReference type="GO" id="GO:0005615">
    <property type="term" value="C:extracellular space"/>
    <property type="evidence" value="ECO:0007669"/>
    <property type="project" value="TreeGrafter"/>
</dbReference>
<organism evidence="9">
    <name type="scientific">Petromyzon marinus</name>
    <name type="common">Sea lamprey</name>
    <dbReference type="NCBI Taxonomy" id="7757"/>
    <lineage>
        <taxon>Eukaryota</taxon>
        <taxon>Metazoa</taxon>
        <taxon>Chordata</taxon>
        <taxon>Craniata</taxon>
        <taxon>Vertebrata</taxon>
        <taxon>Cyclostomata</taxon>
        <taxon>Hyperoartia</taxon>
        <taxon>Petromyzontiformes</taxon>
        <taxon>Petromyzontidae</taxon>
        <taxon>Petromyzon</taxon>
    </lineage>
</organism>
<proteinExistence type="inferred from homology"/>
<dbReference type="Pfam" id="PF00688">
    <property type="entry name" value="TGFb_propeptide"/>
    <property type="match status" value="1"/>
</dbReference>
<evidence type="ECO:0000256" key="1">
    <source>
        <dbReference type="ARBA" id="ARBA00004613"/>
    </source>
</evidence>
<dbReference type="OMA" id="CTYPLTE"/>
<dbReference type="Gene3D" id="2.60.120.970">
    <property type="match status" value="1"/>
</dbReference>
<evidence type="ECO:0000259" key="8">
    <source>
        <dbReference type="PROSITE" id="PS51362"/>
    </source>
</evidence>
<dbReference type="CDD" id="cd13767">
    <property type="entry name" value="TGF_beta_BMP9_like"/>
    <property type="match status" value="1"/>
</dbReference>
<dbReference type="PROSITE" id="PS51362">
    <property type="entry name" value="TGF_BETA_2"/>
    <property type="match status" value="1"/>
</dbReference>
<evidence type="ECO:0000256" key="7">
    <source>
        <dbReference type="SAM" id="MobiDB-lite"/>
    </source>
</evidence>
<evidence type="ECO:0000256" key="6">
    <source>
        <dbReference type="RuleBase" id="RU000354"/>
    </source>
</evidence>
<dbReference type="STRING" id="7757.ENSPMAP00000006338"/>
<dbReference type="SMART" id="SM00204">
    <property type="entry name" value="TGFB"/>
    <property type="match status" value="1"/>
</dbReference>
<dbReference type="Gene3D" id="2.10.90.10">
    <property type="entry name" value="Cystine-knot cytokines"/>
    <property type="match status" value="1"/>
</dbReference>
<dbReference type="SUPFAM" id="SSF57501">
    <property type="entry name" value="Cystine-knot cytokines"/>
    <property type="match status" value="1"/>
</dbReference>
<comment type="similarity">
    <text evidence="2 6">Belongs to the TGF-beta family.</text>
</comment>
<evidence type="ECO:0000256" key="5">
    <source>
        <dbReference type="ARBA" id="ARBA00023157"/>
    </source>
</evidence>